<name>A0A7X0VTP4_9BACL</name>
<accession>A0A7X0VTP4</accession>
<dbReference type="PROSITE" id="PS51257">
    <property type="entry name" value="PROKAR_LIPOPROTEIN"/>
    <property type="match status" value="1"/>
</dbReference>
<gene>
    <name evidence="1" type="ORF">H7C18_01465</name>
</gene>
<dbReference type="RefSeq" id="WP_185127241.1">
    <property type="nucleotide sequence ID" value="NZ_JACJVO010000002.1"/>
</dbReference>
<protein>
    <submittedName>
        <fullName evidence="1">Uncharacterized protein</fullName>
    </submittedName>
</protein>
<dbReference type="AlphaFoldDB" id="A0A7X0VTP4"/>
<reference evidence="1 2" key="1">
    <citation type="submission" date="2020-08" db="EMBL/GenBank/DDBJ databases">
        <title>Cohnella phylogeny.</title>
        <authorList>
            <person name="Dunlap C."/>
        </authorList>
    </citation>
    <scope>NUCLEOTIDE SEQUENCE [LARGE SCALE GENOMIC DNA]</scope>
    <source>
        <strain evidence="1 2">CBP 2801</strain>
    </source>
</reference>
<sequence length="74" mass="7906">MLLRTRVFASMLQRRKPILALLIALALPALLGACSFAKSEPASGSVSSVVYGSDEAGVIGNVYYAESPSFSRNW</sequence>
<dbReference type="Proteomes" id="UP000564644">
    <property type="component" value="Unassembled WGS sequence"/>
</dbReference>
<evidence type="ECO:0000313" key="2">
    <source>
        <dbReference type="Proteomes" id="UP000564644"/>
    </source>
</evidence>
<proteinExistence type="predicted"/>
<comment type="caution">
    <text evidence="1">The sequence shown here is derived from an EMBL/GenBank/DDBJ whole genome shotgun (WGS) entry which is preliminary data.</text>
</comment>
<evidence type="ECO:0000313" key="1">
    <source>
        <dbReference type="EMBL" id="MBB6729565.1"/>
    </source>
</evidence>
<keyword evidence="2" id="KW-1185">Reference proteome</keyword>
<organism evidence="1 2">
    <name type="scientific">Cohnella zeiphila</name>
    <dbReference type="NCBI Taxonomy" id="2761120"/>
    <lineage>
        <taxon>Bacteria</taxon>
        <taxon>Bacillati</taxon>
        <taxon>Bacillota</taxon>
        <taxon>Bacilli</taxon>
        <taxon>Bacillales</taxon>
        <taxon>Paenibacillaceae</taxon>
        <taxon>Cohnella</taxon>
    </lineage>
</organism>
<dbReference type="EMBL" id="JACJVO010000002">
    <property type="protein sequence ID" value="MBB6729565.1"/>
    <property type="molecule type" value="Genomic_DNA"/>
</dbReference>